<feature type="domain" description="DUF6079" evidence="1">
    <location>
        <begin position="5"/>
        <end position="74"/>
    </location>
</feature>
<sequence length="635" mass="72678">MAREDYYEEKANTYLKQLVKWLTEHMPTAYKITYRGETKKLAEWSFSAPARATVREMIDTAAGDCLSAWFNEKYPDYPAFSKVKTPITSESMKNNYIPEALKNIPEPKTKNGIAILDGLVLLDNVKLNVHQSGYARWVRDLLEQRGEGQVINASELIEIVQTHGSEEVKRTVQFQLEPELFMVVLAAMVFNGDIVITINGTTYDAMKYDELIKLPLDELVEFSHIKKPSELPLPALRELFNLFNIPQGLLNQNALTQGIGQLRIKSEDILKQVAALAHDIRDGIPVLNTTLLDRGDVADYRNQLNQLKDFLQNLQVYNTPAKLKHFKYTAEEVKDYQHTLQLVTRLEQLKKRAEEAAKVANYIELALNLLPANHPWQDKAERALSALIDALKQGDGAHQELQALQQLKAEYQDIYMAIHAKARLSATEDAKKQQLLDDPRHRALEQLSAIDILSKQQLHQWQQKVNELKPCWQLTRNDLEHSPLCPHCKLRPKDEQHVQYTSLEELENQLQDLLDSWTETLLTNFKDPEIKQNISLLKPEQQQLIGAFISHGEFSLPLNVQLIQAIQELLQGIEKIELTIDDLVDMMAGGNPLTVEDLRRRFENMMTERIGASTTKNIRIMLNLGKEGKHESFQS</sequence>
<keyword evidence="6" id="KW-1185">Reference proteome</keyword>
<organism evidence="5 6">
    <name type="scientific">Caldalkalibacillus thermarum (strain TA2.A1)</name>
    <dbReference type="NCBI Taxonomy" id="986075"/>
    <lineage>
        <taxon>Bacteria</taxon>
        <taxon>Bacillati</taxon>
        <taxon>Bacillota</taxon>
        <taxon>Bacilli</taxon>
        <taxon>Bacillales</taxon>
        <taxon>Bacillaceae</taxon>
        <taxon>Caldalkalibacillus</taxon>
    </lineage>
</organism>
<evidence type="ECO:0000259" key="3">
    <source>
        <dbReference type="Pfam" id="PF26387"/>
    </source>
</evidence>
<protein>
    <submittedName>
        <fullName evidence="5">DUF6079 family protein</fullName>
    </submittedName>
</protein>
<accession>A0A8X8LC20</accession>
<dbReference type="Pfam" id="PF26384">
    <property type="entry name" value="DUF6079_3rd"/>
    <property type="match status" value="1"/>
</dbReference>
<reference evidence="5 6" key="1">
    <citation type="journal article" date="2020" name="Extremophiles">
        <title>Genomic analysis of Caldalkalibacillus thermarum TA2.A1 reveals aerobic alkaliphilic metabolism and evolutionary hallmarks linking alkaliphilic bacteria and plant life.</title>
        <authorList>
            <person name="de Jong S.I."/>
            <person name="van den Broek M.A."/>
            <person name="Merkel A.Y."/>
            <person name="de la Torre Cortes P."/>
            <person name="Kalamorz F."/>
            <person name="Cook G.M."/>
            <person name="van Loosdrecht M.C.M."/>
            <person name="McMillan D.G.G."/>
        </authorList>
    </citation>
    <scope>NUCLEOTIDE SEQUENCE [LARGE SCALE GENOMIC DNA]</scope>
    <source>
        <strain evidence="5 6">TA2.A1</strain>
    </source>
</reference>
<dbReference type="InterPro" id="IPR058572">
    <property type="entry name" value="DUF6079_4th"/>
</dbReference>
<dbReference type="Pfam" id="PF26387">
    <property type="entry name" value="DUF6079_5th"/>
    <property type="match status" value="1"/>
</dbReference>
<dbReference type="AlphaFoldDB" id="A0A8X8LC20"/>
<dbReference type="InterPro" id="IPR058573">
    <property type="entry name" value="DUF6079_5th"/>
</dbReference>
<dbReference type="KEGG" id="cthu:HUR95_08340"/>
<proteinExistence type="predicted"/>
<dbReference type="InterPro" id="IPR058571">
    <property type="entry name" value="DUF6079_3rd"/>
</dbReference>
<evidence type="ECO:0000259" key="2">
    <source>
        <dbReference type="Pfam" id="PF26385"/>
    </source>
</evidence>
<evidence type="ECO:0000313" key="6">
    <source>
        <dbReference type="Proteomes" id="UP000825179"/>
    </source>
</evidence>
<feature type="domain" description="DUF6079" evidence="3">
    <location>
        <begin position="232"/>
        <end position="419"/>
    </location>
</feature>
<dbReference type="Proteomes" id="UP000825179">
    <property type="component" value="Chromosome"/>
</dbReference>
<dbReference type="Pfam" id="PF26385">
    <property type="entry name" value="DUF6079_4th"/>
    <property type="match status" value="1"/>
</dbReference>
<dbReference type="Pfam" id="PF26388">
    <property type="entry name" value="DUF6079_6th"/>
    <property type="match status" value="1"/>
</dbReference>
<evidence type="ECO:0000313" key="5">
    <source>
        <dbReference type="EMBL" id="QZT35199.1"/>
    </source>
</evidence>
<dbReference type="RefSeq" id="WP_222823186.1">
    <property type="nucleotide sequence ID" value="NZ_CP082237.1"/>
</dbReference>
<feature type="domain" description="DUF6079" evidence="2">
    <location>
        <begin position="94"/>
        <end position="227"/>
    </location>
</feature>
<name>A0A8X8LC20_CALTT</name>
<gene>
    <name evidence="5" type="ORF">HUR95_08340</name>
</gene>
<evidence type="ECO:0000259" key="1">
    <source>
        <dbReference type="Pfam" id="PF26384"/>
    </source>
</evidence>
<evidence type="ECO:0000259" key="4">
    <source>
        <dbReference type="Pfam" id="PF26388"/>
    </source>
</evidence>
<dbReference type="EMBL" id="CP082237">
    <property type="protein sequence ID" value="QZT35199.1"/>
    <property type="molecule type" value="Genomic_DNA"/>
</dbReference>
<feature type="domain" description="DUF6079" evidence="4">
    <location>
        <begin position="427"/>
        <end position="515"/>
    </location>
</feature>
<dbReference type="InterPro" id="IPR058574">
    <property type="entry name" value="DUF6079_6th"/>
</dbReference>